<dbReference type="EMBL" id="JBCGDO010000018">
    <property type="protein sequence ID" value="MEM0543421.1"/>
    <property type="molecule type" value="Genomic_DNA"/>
</dbReference>
<reference evidence="1 2" key="1">
    <citation type="submission" date="2024-03" db="EMBL/GenBank/DDBJ databases">
        <title>Two novel species of the genus Flavobacterium exhibiting potentially degradation of complex polysaccharides.</title>
        <authorList>
            <person name="Lian X."/>
        </authorList>
    </citation>
    <scope>NUCLEOTIDE SEQUENCE [LARGE SCALE GENOMIC DNA]</scope>
    <source>
        <strain evidence="2">j3</strain>
    </source>
</reference>
<evidence type="ECO:0000313" key="1">
    <source>
        <dbReference type="EMBL" id="MEM0543421.1"/>
    </source>
</evidence>
<accession>A0ABU9N6U0</accession>
<keyword evidence="2" id="KW-1185">Reference proteome</keyword>
<evidence type="ECO:0008006" key="3">
    <source>
        <dbReference type="Google" id="ProtNLM"/>
    </source>
</evidence>
<sequence length="193" mass="22773">MKVNIFIGLIFVMVNCSCAEKKYIKEVISDKKVSIIMRETYNDKYLVLLIPLELELNLNSEEIFSIVDYYEKNNSLMELGEDYIYTDKADNKVVLGFDRFKTYNYPKNIYLIERKNKITKQQALELIKKYNPNASLDKVKTKYDTIPLVSYKQYRIDNPKLLEEMRKVPDSLTLSISIKGKKENILSKLKINW</sequence>
<dbReference type="Proteomes" id="UP001460072">
    <property type="component" value="Unassembled WGS sequence"/>
</dbReference>
<organism evidence="1 2">
    <name type="scientific">Flavobacterium aureirubrum</name>
    <dbReference type="NCBI Taxonomy" id="3133147"/>
    <lineage>
        <taxon>Bacteria</taxon>
        <taxon>Pseudomonadati</taxon>
        <taxon>Bacteroidota</taxon>
        <taxon>Flavobacteriia</taxon>
        <taxon>Flavobacteriales</taxon>
        <taxon>Flavobacteriaceae</taxon>
        <taxon>Flavobacterium</taxon>
    </lineage>
</organism>
<dbReference type="RefSeq" id="WP_342696617.1">
    <property type="nucleotide sequence ID" value="NZ_JBCGDO010000018.1"/>
</dbReference>
<comment type="caution">
    <text evidence="1">The sequence shown here is derived from an EMBL/GenBank/DDBJ whole genome shotgun (WGS) entry which is preliminary data.</text>
</comment>
<gene>
    <name evidence="1" type="ORF">WFZ85_12405</name>
</gene>
<evidence type="ECO:0000313" key="2">
    <source>
        <dbReference type="Proteomes" id="UP001460072"/>
    </source>
</evidence>
<name>A0ABU9N6U0_9FLAO</name>
<protein>
    <recommendedName>
        <fullName evidence="3">DUF4252 domain-containing protein</fullName>
    </recommendedName>
</protein>
<proteinExistence type="predicted"/>